<sequence>MPDGSNNGTSPLSNSARRLLLEFPISSHSLFNQDQSAETAIHDSTVSDRLEALGQEVQSLARELSEGRRLSSQYTLARAVSHVNTQLSTICNLADHTNAERQRQLELQLQLDILVAQPAPTGGASSIPVPVPGNVARPNIPIHNLFSILPKVTYTEQHEEEFERSLEYIGVQRKILRALDRHDTVLTAKAAYTWTRASAPNGRLPRPKHALRLCYYMRSLGYDTFASVKNIRDSASRVTKSMLRLLVANPNSETRGVGYDYLYWMQYIGSGAVVPKPYKALSHSRPHLGSRGCFVADALDMERSFPAELINAQLEEVGSEPVHIRGGEAQPSHPLHPGEDAEEGRAAYVAPSSPH</sequence>
<keyword evidence="3" id="KW-1185">Reference proteome</keyword>
<evidence type="ECO:0000313" key="2">
    <source>
        <dbReference type="EMBL" id="KZM23583.1"/>
    </source>
</evidence>
<proteinExistence type="predicted"/>
<feature type="region of interest" description="Disordered" evidence="1">
    <location>
        <begin position="324"/>
        <end position="355"/>
    </location>
</feature>
<protein>
    <submittedName>
        <fullName evidence="2">Uncharacterized protein</fullName>
    </submittedName>
</protein>
<dbReference type="EMBL" id="JYNV01000192">
    <property type="protein sequence ID" value="KZM23583.1"/>
    <property type="molecule type" value="Genomic_DNA"/>
</dbReference>
<evidence type="ECO:0000256" key="1">
    <source>
        <dbReference type="SAM" id="MobiDB-lite"/>
    </source>
</evidence>
<organism evidence="2 3">
    <name type="scientific">Didymella rabiei</name>
    <name type="common">Chickpea ascochyta blight fungus</name>
    <name type="synonym">Mycosphaerella rabiei</name>
    <dbReference type="NCBI Taxonomy" id="5454"/>
    <lineage>
        <taxon>Eukaryota</taxon>
        <taxon>Fungi</taxon>
        <taxon>Dikarya</taxon>
        <taxon>Ascomycota</taxon>
        <taxon>Pezizomycotina</taxon>
        <taxon>Dothideomycetes</taxon>
        <taxon>Pleosporomycetidae</taxon>
        <taxon>Pleosporales</taxon>
        <taxon>Pleosporineae</taxon>
        <taxon>Didymellaceae</taxon>
        <taxon>Ascochyta</taxon>
    </lineage>
</organism>
<dbReference type="AlphaFoldDB" id="A0A163E942"/>
<dbReference type="OrthoDB" id="3770722at2759"/>
<dbReference type="Proteomes" id="UP000076837">
    <property type="component" value="Unassembled WGS sequence"/>
</dbReference>
<name>A0A163E942_DIDRA</name>
<evidence type="ECO:0000313" key="3">
    <source>
        <dbReference type="Proteomes" id="UP000076837"/>
    </source>
</evidence>
<accession>A0A163E942</accession>
<feature type="compositionally biased region" description="Basic and acidic residues" evidence="1">
    <location>
        <begin position="336"/>
        <end position="345"/>
    </location>
</feature>
<comment type="caution">
    <text evidence="2">The sequence shown here is derived from an EMBL/GenBank/DDBJ whole genome shotgun (WGS) entry which is preliminary data.</text>
</comment>
<gene>
    <name evidence="2" type="ORF">ST47_g5267</name>
</gene>
<reference evidence="2 3" key="1">
    <citation type="journal article" date="2016" name="Sci. Rep.">
        <title>Draft genome sequencing and secretome analysis of fungal phytopathogen Ascochyta rabiei provides insight into the necrotrophic effector repertoire.</title>
        <authorList>
            <person name="Verma S."/>
            <person name="Gazara R.K."/>
            <person name="Nizam S."/>
            <person name="Parween S."/>
            <person name="Chattopadhyay D."/>
            <person name="Verma P.K."/>
        </authorList>
    </citation>
    <scope>NUCLEOTIDE SEQUENCE [LARGE SCALE GENOMIC DNA]</scope>
    <source>
        <strain evidence="2 3">ArDII</strain>
    </source>
</reference>